<keyword evidence="3" id="KW-1185">Reference proteome</keyword>
<evidence type="ECO:0000313" key="3">
    <source>
        <dbReference type="Proteomes" id="UP000279236"/>
    </source>
</evidence>
<evidence type="ECO:0000313" key="2">
    <source>
        <dbReference type="EMBL" id="RSH86799.1"/>
    </source>
</evidence>
<dbReference type="GeneID" id="39589615"/>
<dbReference type="EMBL" id="RSCE01000002">
    <property type="protein sequence ID" value="RSH86799.1"/>
    <property type="molecule type" value="Genomic_DNA"/>
</dbReference>
<organism evidence="2 3">
    <name type="scientific">Apiotrichum porosum</name>
    <dbReference type="NCBI Taxonomy" id="105984"/>
    <lineage>
        <taxon>Eukaryota</taxon>
        <taxon>Fungi</taxon>
        <taxon>Dikarya</taxon>
        <taxon>Basidiomycota</taxon>
        <taxon>Agaricomycotina</taxon>
        <taxon>Tremellomycetes</taxon>
        <taxon>Trichosporonales</taxon>
        <taxon>Trichosporonaceae</taxon>
        <taxon>Apiotrichum</taxon>
    </lineage>
</organism>
<evidence type="ECO:0000256" key="1">
    <source>
        <dbReference type="SAM" id="MobiDB-lite"/>
    </source>
</evidence>
<feature type="region of interest" description="Disordered" evidence="1">
    <location>
        <begin position="99"/>
        <end position="128"/>
    </location>
</feature>
<dbReference type="AlphaFoldDB" id="A0A427Y6T0"/>
<accession>A0A427Y6T0</accession>
<sequence length="128" mass="14779">MPRPAPDYIKRMENTCNCPEDQLQFILPIGFMIYQRNSEFMRYHSMRSPDPNATDVANLAPILEVEMPFALEGYGIPGNQAEQYSQLYLNHMRHSGWGRWDQQGPWPTPPPPPLPAPPPRRKRSCVVM</sequence>
<feature type="compositionally biased region" description="Basic residues" evidence="1">
    <location>
        <begin position="119"/>
        <end position="128"/>
    </location>
</feature>
<dbReference type="Proteomes" id="UP000279236">
    <property type="component" value="Unassembled WGS sequence"/>
</dbReference>
<protein>
    <submittedName>
        <fullName evidence="2">Uncharacterized protein</fullName>
    </submittedName>
</protein>
<feature type="compositionally biased region" description="Pro residues" evidence="1">
    <location>
        <begin position="106"/>
        <end position="118"/>
    </location>
</feature>
<proteinExistence type="predicted"/>
<name>A0A427Y6T0_9TREE</name>
<dbReference type="RefSeq" id="XP_028479584.1">
    <property type="nucleotide sequence ID" value="XM_028620612.1"/>
</dbReference>
<gene>
    <name evidence="2" type="ORF">EHS24_005072</name>
</gene>
<comment type="caution">
    <text evidence="2">The sequence shown here is derived from an EMBL/GenBank/DDBJ whole genome shotgun (WGS) entry which is preliminary data.</text>
</comment>
<reference evidence="2 3" key="1">
    <citation type="submission" date="2018-11" db="EMBL/GenBank/DDBJ databases">
        <title>Genome sequence of Apiotrichum porosum DSM 27194.</title>
        <authorList>
            <person name="Aliyu H."/>
            <person name="Gorte O."/>
            <person name="Ochsenreither K."/>
        </authorList>
    </citation>
    <scope>NUCLEOTIDE SEQUENCE [LARGE SCALE GENOMIC DNA]</scope>
    <source>
        <strain evidence="2 3">DSM 27194</strain>
    </source>
</reference>